<dbReference type="Gene3D" id="6.10.140.1840">
    <property type="match status" value="1"/>
</dbReference>
<dbReference type="Proteomes" id="UP001296776">
    <property type="component" value="Unassembled WGS sequence"/>
</dbReference>
<evidence type="ECO:0000313" key="1">
    <source>
        <dbReference type="EMBL" id="MBK1707049.1"/>
    </source>
</evidence>
<sequence length="109" mass="13065">MGVRDRTSISESDWKVYKRIRDRAQDRYAQRVLEEADRIRQDGTLSVQDRHAELSRMVRERDKEMDWIFDTLRRSSAVRCLMMMRSHDLVTDEEMQSFSPDVQRASEIP</sequence>
<gene>
    <name evidence="1" type="ORF">CKO40_21560</name>
</gene>
<accession>A0AAJ0U824</accession>
<evidence type="ECO:0000313" key="2">
    <source>
        <dbReference type="Proteomes" id="UP001296776"/>
    </source>
</evidence>
<dbReference type="AlphaFoldDB" id="A0AAJ0U824"/>
<comment type="caution">
    <text evidence="1">The sequence shown here is derived from an EMBL/GenBank/DDBJ whole genome shotgun (WGS) entry which is preliminary data.</text>
</comment>
<protein>
    <submittedName>
        <fullName evidence="1">Uncharacterized protein</fullName>
    </submittedName>
</protein>
<name>A0AAJ0U824_9GAMM</name>
<proteinExistence type="predicted"/>
<reference evidence="1" key="2">
    <citation type="journal article" date="2020" name="Microorganisms">
        <title>Osmotic Adaptation and Compatible Solute Biosynthesis of Phototrophic Bacteria as Revealed from Genome Analyses.</title>
        <authorList>
            <person name="Imhoff J.F."/>
            <person name="Rahn T."/>
            <person name="Kunzel S."/>
            <person name="Keller A."/>
            <person name="Neulinger S.C."/>
        </authorList>
    </citation>
    <scope>NUCLEOTIDE SEQUENCE</scope>
    <source>
        <strain evidence="1">DSM 11080</strain>
    </source>
</reference>
<reference evidence="1" key="1">
    <citation type="submission" date="2017-08" db="EMBL/GenBank/DDBJ databases">
        <authorList>
            <person name="Imhoff J.F."/>
            <person name="Rahn T."/>
            <person name="Kuenzel S."/>
            <person name="Neulinger S.C."/>
        </authorList>
    </citation>
    <scope>NUCLEOTIDE SEQUENCE</scope>
    <source>
        <strain evidence="1">DSM 11080</strain>
    </source>
</reference>
<dbReference type="InterPro" id="IPR053747">
    <property type="entry name" value="Fluoresc_Recovery_Reg"/>
</dbReference>
<dbReference type="EMBL" id="NRSJ01000061">
    <property type="protein sequence ID" value="MBK1707049.1"/>
    <property type="molecule type" value="Genomic_DNA"/>
</dbReference>
<organism evidence="1 2">
    <name type="scientific">Halochromatium glycolicum</name>
    <dbReference type="NCBI Taxonomy" id="85075"/>
    <lineage>
        <taxon>Bacteria</taxon>
        <taxon>Pseudomonadati</taxon>
        <taxon>Pseudomonadota</taxon>
        <taxon>Gammaproteobacteria</taxon>
        <taxon>Chromatiales</taxon>
        <taxon>Chromatiaceae</taxon>
        <taxon>Halochromatium</taxon>
    </lineage>
</organism>
<keyword evidence="2" id="KW-1185">Reference proteome</keyword>